<evidence type="ECO:0000256" key="3">
    <source>
        <dbReference type="ARBA" id="ARBA00022737"/>
    </source>
</evidence>
<feature type="region of interest" description="Disordered" evidence="8">
    <location>
        <begin position="193"/>
        <end position="212"/>
    </location>
</feature>
<name>A0A9P4SGF4_9PEZI</name>
<gene>
    <name evidence="10" type="ORF">M501DRAFT_998763</name>
</gene>
<dbReference type="Pfam" id="PF23561">
    <property type="entry name" value="zf-C2H2_15"/>
    <property type="match status" value="1"/>
</dbReference>
<feature type="region of interest" description="Disordered" evidence="8">
    <location>
        <begin position="1"/>
        <end position="93"/>
    </location>
</feature>
<dbReference type="Pfam" id="PF00096">
    <property type="entry name" value="zf-C2H2"/>
    <property type="match status" value="1"/>
</dbReference>
<dbReference type="SUPFAM" id="SSF57667">
    <property type="entry name" value="beta-beta-alpha zinc fingers"/>
    <property type="match status" value="1"/>
</dbReference>
<evidence type="ECO:0000313" key="11">
    <source>
        <dbReference type="Proteomes" id="UP000799429"/>
    </source>
</evidence>
<evidence type="ECO:0000259" key="9">
    <source>
        <dbReference type="PROSITE" id="PS50157"/>
    </source>
</evidence>
<dbReference type="PANTHER" id="PTHR45718">
    <property type="entry name" value="TRANSCRIPTIONAL ACTIVATOR CUBITUS INTERRUPTUS"/>
    <property type="match status" value="1"/>
</dbReference>
<dbReference type="SMART" id="SM00355">
    <property type="entry name" value="ZnF_C2H2"/>
    <property type="match status" value="3"/>
</dbReference>
<accession>A0A9P4SGF4</accession>
<dbReference type="EMBL" id="MU006090">
    <property type="protein sequence ID" value="KAF2842461.1"/>
    <property type="molecule type" value="Genomic_DNA"/>
</dbReference>
<dbReference type="FunFam" id="3.30.160.60:FF:000201">
    <property type="entry name" value="C2H2 finger domain protein (Gli3)"/>
    <property type="match status" value="1"/>
</dbReference>
<dbReference type="GO" id="GO:0005634">
    <property type="term" value="C:nucleus"/>
    <property type="evidence" value="ECO:0007669"/>
    <property type="project" value="UniProtKB-SubCell"/>
</dbReference>
<keyword evidence="11" id="KW-1185">Reference proteome</keyword>
<keyword evidence="2" id="KW-0479">Metal-binding</keyword>
<evidence type="ECO:0000256" key="5">
    <source>
        <dbReference type="ARBA" id="ARBA00022833"/>
    </source>
</evidence>
<feature type="domain" description="C2H2-type" evidence="9">
    <location>
        <begin position="166"/>
        <end position="196"/>
    </location>
</feature>
<dbReference type="OrthoDB" id="3214149at2759"/>
<dbReference type="GO" id="GO:0008270">
    <property type="term" value="F:zinc ion binding"/>
    <property type="evidence" value="ECO:0007669"/>
    <property type="project" value="UniProtKB-KW"/>
</dbReference>
<dbReference type="Proteomes" id="UP000799429">
    <property type="component" value="Unassembled WGS sequence"/>
</dbReference>
<feature type="compositionally biased region" description="Low complexity" evidence="8">
    <location>
        <begin position="78"/>
        <end position="87"/>
    </location>
</feature>
<evidence type="ECO:0000256" key="4">
    <source>
        <dbReference type="ARBA" id="ARBA00022771"/>
    </source>
</evidence>
<dbReference type="FunFam" id="3.30.160.60:FF:000031">
    <property type="entry name" value="GLI family zinc finger 3"/>
    <property type="match status" value="1"/>
</dbReference>
<proteinExistence type="predicted"/>
<comment type="subcellular location">
    <subcellularLocation>
        <location evidence="1">Nucleus</location>
    </subcellularLocation>
</comment>
<dbReference type="GO" id="GO:0000978">
    <property type="term" value="F:RNA polymerase II cis-regulatory region sequence-specific DNA binding"/>
    <property type="evidence" value="ECO:0007669"/>
    <property type="project" value="TreeGrafter"/>
</dbReference>
<keyword evidence="5" id="KW-0862">Zinc</keyword>
<dbReference type="GO" id="GO:0000981">
    <property type="term" value="F:DNA-binding transcription factor activity, RNA polymerase II-specific"/>
    <property type="evidence" value="ECO:0007669"/>
    <property type="project" value="TreeGrafter"/>
</dbReference>
<sequence length="429" mass="48456">MDDADSPLSDLSSEDFIEEAEVKHEDRSASADPYQDVDNPRPSKRQRTGASSYQHRDSIIEVAPPAADTFSDVSSDTSGSLPGSPSHPGEDDGAYEQITICRWDGCEMGDMGNMDKLVDHLHEDHIGSKQKKYSCEWLDCSRKGIPHASGYALRAHMRSHTREKPFYCTLPECDRSFTRSDALAKHMRTVHETEALRPSDPVPKHHSSNPSNKLQRLKLVFNKAGELRSDKSTPVSPSHAHPLSAVTNSHTDSDFEPGVPVIGSTFMAHYLHGRTGIPVLTEDERALAPDELFRLLRRELHWAQTESEDLKAELIALEGRRREEWEAKELVLENMLELEAVRMERKGYIDRLGQESEKVKQGLAEDTKVMKSLEFDGLKEEPWWRKEFTRRPKREPVDIGVEPPEEQLDGSAEREEPQSREVDMVGDGA</sequence>
<evidence type="ECO:0000313" key="10">
    <source>
        <dbReference type="EMBL" id="KAF2842461.1"/>
    </source>
</evidence>
<comment type="caution">
    <text evidence="10">The sequence shown here is derived from an EMBL/GenBank/DDBJ whole genome shotgun (WGS) entry which is preliminary data.</text>
</comment>
<dbReference type="PROSITE" id="PS00028">
    <property type="entry name" value="ZINC_FINGER_C2H2_1"/>
    <property type="match status" value="1"/>
</dbReference>
<feature type="region of interest" description="Disordered" evidence="8">
    <location>
        <begin position="228"/>
        <end position="252"/>
    </location>
</feature>
<feature type="region of interest" description="Disordered" evidence="8">
    <location>
        <begin position="393"/>
        <end position="429"/>
    </location>
</feature>
<keyword evidence="3" id="KW-0677">Repeat</keyword>
<dbReference type="InterPro" id="IPR013087">
    <property type="entry name" value="Znf_C2H2_type"/>
</dbReference>
<keyword evidence="4 7" id="KW-0863">Zinc-finger</keyword>
<dbReference type="Gene3D" id="3.30.160.60">
    <property type="entry name" value="Classic Zinc Finger"/>
    <property type="match status" value="3"/>
</dbReference>
<evidence type="ECO:0000256" key="1">
    <source>
        <dbReference type="ARBA" id="ARBA00004123"/>
    </source>
</evidence>
<dbReference type="AlphaFoldDB" id="A0A9P4SGF4"/>
<evidence type="ECO:0000256" key="7">
    <source>
        <dbReference type="PROSITE-ProRule" id="PRU00042"/>
    </source>
</evidence>
<dbReference type="PROSITE" id="PS50157">
    <property type="entry name" value="ZINC_FINGER_C2H2_2"/>
    <property type="match status" value="1"/>
</dbReference>
<feature type="compositionally biased region" description="Low complexity" evidence="8">
    <location>
        <begin position="1"/>
        <end position="11"/>
    </location>
</feature>
<feature type="compositionally biased region" description="Basic and acidic residues" evidence="8">
    <location>
        <begin position="20"/>
        <end position="29"/>
    </location>
</feature>
<feature type="compositionally biased region" description="Basic and acidic residues" evidence="8">
    <location>
        <begin position="411"/>
        <end position="423"/>
    </location>
</feature>
<dbReference type="InterPro" id="IPR056436">
    <property type="entry name" value="Znf-C2H2_ZIC1-5/GLI1-3-like"/>
</dbReference>
<dbReference type="PANTHER" id="PTHR45718:SF4">
    <property type="entry name" value="TRANSCRIPTIONAL ACTIVATOR CUBITUS INTERRUPTUS"/>
    <property type="match status" value="1"/>
</dbReference>
<evidence type="ECO:0000256" key="6">
    <source>
        <dbReference type="ARBA" id="ARBA00023242"/>
    </source>
</evidence>
<dbReference type="InterPro" id="IPR043359">
    <property type="entry name" value="GLI-like"/>
</dbReference>
<keyword evidence="6" id="KW-0539">Nucleus</keyword>
<evidence type="ECO:0000256" key="8">
    <source>
        <dbReference type="SAM" id="MobiDB-lite"/>
    </source>
</evidence>
<reference evidence="10" key="1">
    <citation type="journal article" date="2020" name="Stud. Mycol.">
        <title>101 Dothideomycetes genomes: a test case for predicting lifestyles and emergence of pathogens.</title>
        <authorList>
            <person name="Haridas S."/>
            <person name="Albert R."/>
            <person name="Binder M."/>
            <person name="Bloem J."/>
            <person name="Labutti K."/>
            <person name="Salamov A."/>
            <person name="Andreopoulos B."/>
            <person name="Baker S."/>
            <person name="Barry K."/>
            <person name="Bills G."/>
            <person name="Bluhm B."/>
            <person name="Cannon C."/>
            <person name="Castanera R."/>
            <person name="Culley D."/>
            <person name="Daum C."/>
            <person name="Ezra D."/>
            <person name="Gonzalez J."/>
            <person name="Henrissat B."/>
            <person name="Kuo A."/>
            <person name="Liang C."/>
            <person name="Lipzen A."/>
            <person name="Lutzoni F."/>
            <person name="Magnuson J."/>
            <person name="Mondo S."/>
            <person name="Nolan M."/>
            <person name="Ohm R."/>
            <person name="Pangilinan J."/>
            <person name="Park H.-J."/>
            <person name="Ramirez L."/>
            <person name="Alfaro M."/>
            <person name="Sun H."/>
            <person name="Tritt A."/>
            <person name="Yoshinaga Y."/>
            <person name="Zwiers L.-H."/>
            <person name="Turgeon B."/>
            <person name="Goodwin S."/>
            <person name="Spatafora J."/>
            <person name="Crous P."/>
            <person name="Grigoriev I."/>
        </authorList>
    </citation>
    <scope>NUCLEOTIDE SEQUENCE</scope>
    <source>
        <strain evidence="10">CBS 101060</strain>
    </source>
</reference>
<dbReference type="InterPro" id="IPR036236">
    <property type="entry name" value="Znf_C2H2_sf"/>
</dbReference>
<protein>
    <recommendedName>
        <fullName evidence="9">C2H2-type domain-containing protein</fullName>
    </recommendedName>
</protein>
<evidence type="ECO:0000256" key="2">
    <source>
        <dbReference type="ARBA" id="ARBA00022723"/>
    </source>
</evidence>
<organism evidence="10 11">
    <name type="scientific">Patellaria atrata CBS 101060</name>
    <dbReference type="NCBI Taxonomy" id="1346257"/>
    <lineage>
        <taxon>Eukaryota</taxon>
        <taxon>Fungi</taxon>
        <taxon>Dikarya</taxon>
        <taxon>Ascomycota</taxon>
        <taxon>Pezizomycotina</taxon>
        <taxon>Dothideomycetes</taxon>
        <taxon>Dothideomycetes incertae sedis</taxon>
        <taxon>Patellariales</taxon>
        <taxon>Patellariaceae</taxon>
        <taxon>Patellaria</taxon>
    </lineage>
</organism>